<dbReference type="RefSeq" id="WP_260219519.1">
    <property type="nucleotide sequence ID" value="NZ_JAJAGO010000009.1"/>
</dbReference>
<evidence type="ECO:0000313" key="2">
    <source>
        <dbReference type="Proteomes" id="UP001156389"/>
    </source>
</evidence>
<comment type="caution">
    <text evidence="1">The sequence shown here is derived from an EMBL/GenBank/DDBJ whole genome shotgun (WGS) entry which is preliminary data.</text>
</comment>
<reference evidence="1 2" key="1">
    <citation type="submission" date="2021-10" db="EMBL/GenBank/DDBJ databases">
        <title>Streptomyces gossypii sp. nov., isolated from soil collected from cotton field.</title>
        <authorList>
            <person name="Ge X."/>
            <person name="Chen X."/>
            <person name="Liu W."/>
        </authorList>
    </citation>
    <scope>NUCLEOTIDE SEQUENCE [LARGE SCALE GENOMIC DNA]</scope>
    <source>
        <strain evidence="1 2">N2-109</strain>
    </source>
</reference>
<gene>
    <name evidence="1" type="ORF">LHJ74_20180</name>
</gene>
<organism evidence="1 2">
    <name type="scientific">Streptomyces gossypii</name>
    <dbReference type="NCBI Taxonomy" id="2883101"/>
    <lineage>
        <taxon>Bacteria</taxon>
        <taxon>Bacillati</taxon>
        <taxon>Actinomycetota</taxon>
        <taxon>Actinomycetes</taxon>
        <taxon>Kitasatosporales</taxon>
        <taxon>Streptomycetaceae</taxon>
        <taxon>Streptomyces</taxon>
    </lineage>
</organism>
<protein>
    <recommendedName>
        <fullName evidence="3">ATP-binding protein</fullName>
    </recommendedName>
</protein>
<dbReference type="InterPro" id="IPR027417">
    <property type="entry name" value="P-loop_NTPase"/>
</dbReference>
<sequence length="710" mass="76556">MSDDLGLQKLLDDEGFVARILGRTRSGRNRKVLYGPDLPVVLLSGGPGMGKGRLLRCIRSEFGPHVPTAHVDCASARYRDEADQHAETRSEITEVLRGTAAQLGAWEGHGGAISTPRLYAGLAAVAASGRRASTAALVGEVRRHDDLMPSGSFWGGLLNRAARNYAGALAAFVTGPLTAPLITLLVEELLARLSKDGGAALAACYGEYSGAGGQPRQGLLSLGSDFQQGGEPRRYAESFLFRALRDDIEGAYGALGGRMRRVGRPALLLDHADTALGRRLVKPVLEDRETGHHDRLVIFATARRTDGGRFLYRAGDTARDSPGRWLPSEGGLPLWSRPPGGVPGLASPSRGVLLVRMPVLTRDQQEEQTSRLQVRRPDEHASLLPLHGAIRRLTGGRPLSVTRLAEATSLLDSPEGRTAWDLLDVPLSTGDATPGRPVAEILLDALVVRQLPEELPPQQRAHWLDLLTHLSVAHDAECAQSLMRARQAGRDGGLSAYRIAELLEDSGWPHCPRHFIGDLGLRHLLLRRLHHLQPGGAALREDHTLVQDDCRALGDGRPDALFGTVAAHRMHHHLASDGAESVADYLTQSLSTRNTREWCEELLAIAGAPLLGGLGGTDDRRARALGEAPEVAGDARRRLVDRLLHAVWLCEDPTQPPDDAVNGVLKSALDWLSVDAPHGAEVLAHRARDWSGLADSRQPLQPCACTNHIG</sequence>
<dbReference type="SUPFAM" id="SSF52540">
    <property type="entry name" value="P-loop containing nucleoside triphosphate hydrolases"/>
    <property type="match status" value="1"/>
</dbReference>
<evidence type="ECO:0000313" key="1">
    <source>
        <dbReference type="EMBL" id="MCT2592193.1"/>
    </source>
</evidence>
<dbReference type="EMBL" id="JAJAGO010000009">
    <property type="protein sequence ID" value="MCT2592193.1"/>
    <property type="molecule type" value="Genomic_DNA"/>
</dbReference>
<evidence type="ECO:0008006" key="3">
    <source>
        <dbReference type="Google" id="ProtNLM"/>
    </source>
</evidence>
<dbReference type="Proteomes" id="UP001156389">
    <property type="component" value="Unassembled WGS sequence"/>
</dbReference>
<accession>A0ABT2JWB3</accession>
<keyword evidence="2" id="KW-1185">Reference proteome</keyword>
<proteinExistence type="predicted"/>
<name>A0ABT2JWB3_9ACTN</name>